<dbReference type="KEGG" id="rbd:ALSL_2625"/>
<reference evidence="17" key="2">
    <citation type="submission" date="2018-06" db="EMBL/GenBank/DDBJ databases">
        <title>Genome sequence of Rhodanobacteraceae bacterium strain Dysh456.</title>
        <authorList>
            <person name="Fukui M."/>
        </authorList>
    </citation>
    <scope>NUCLEOTIDE SEQUENCE [LARGE SCALE GENOMIC DNA]</scope>
    <source>
        <strain evidence="17">Dysh456</strain>
    </source>
</reference>
<dbReference type="InterPro" id="IPR040690">
    <property type="entry name" value="FtsX_ECD"/>
</dbReference>
<keyword evidence="6 12" id="KW-0997">Cell inner membrane</keyword>
<dbReference type="PANTHER" id="PTHR47755:SF1">
    <property type="entry name" value="CELL DIVISION PROTEIN FTSX"/>
    <property type="match status" value="1"/>
</dbReference>
<dbReference type="RefSeq" id="WP_126539777.1">
    <property type="nucleotide sequence ID" value="NZ_AP018560.1"/>
</dbReference>
<evidence type="ECO:0000256" key="10">
    <source>
        <dbReference type="ARBA" id="ARBA00023136"/>
    </source>
</evidence>
<gene>
    <name evidence="16" type="ORF">ALSL_2625</name>
</gene>
<dbReference type="Pfam" id="PF02687">
    <property type="entry name" value="FtsX"/>
    <property type="match status" value="1"/>
</dbReference>
<evidence type="ECO:0000256" key="5">
    <source>
        <dbReference type="ARBA" id="ARBA00022475"/>
    </source>
</evidence>
<keyword evidence="5 12" id="KW-1003">Cell membrane</keyword>
<dbReference type="GO" id="GO:0005886">
    <property type="term" value="C:plasma membrane"/>
    <property type="evidence" value="ECO:0007669"/>
    <property type="project" value="UniProtKB-SubCell"/>
</dbReference>
<comment type="similarity">
    <text evidence="2 12">Belongs to the ABC-4 integral membrane protein family. FtsX subfamily.</text>
</comment>
<keyword evidence="9 13" id="KW-1133">Transmembrane helix</keyword>
<evidence type="ECO:0000259" key="14">
    <source>
        <dbReference type="Pfam" id="PF02687"/>
    </source>
</evidence>
<evidence type="ECO:0000256" key="3">
    <source>
        <dbReference type="ARBA" id="ARBA00011160"/>
    </source>
</evidence>
<evidence type="ECO:0000256" key="4">
    <source>
        <dbReference type="ARBA" id="ARBA00021907"/>
    </source>
</evidence>
<dbReference type="Pfam" id="PF18075">
    <property type="entry name" value="FtsX_ECD"/>
    <property type="match status" value="1"/>
</dbReference>
<feature type="transmembrane region" description="Helical" evidence="13">
    <location>
        <begin position="248"/>
        <end position="269"/>
    </location>
</feature>
<evidence type="ECO:0000256" key="11">
    <source>
        <dbReference type="ARBA" id="ARBA00023306"/>
    </source>
</evidence>
<evidence type="ECO:0000313" key="17">
    <source>
        <dbReference type="Proteomes" id="UP000270530"/>
    </source>
</evidence>
<name>A0A2Z6E966_9GAMM</name>
<feature type="transmembrane region" description="Helical" evidence="13">
    <location>
        <begin position="289"/>
        <end position="309"/>
    </location>
</feature>
<dbReference type="Gene3D" id="3.30.70.3040">
    <property type="match status" value="1"/>
</dbReference>
<evidence type="ECO:0000256" key="6">
    <source>
        <dbReference type="ARBA" id="ARBA00022519"/>
    </source>
</evidence>
<dbReference type="EMBL" id="AP018560">
    <property type="protein sequence ID" value="BBD81249.1"/>
    <property type="molecule type" value="Genomic_DNA"/>
</dbReference>
<evidence type="ECO:0000256" key="8">
    <source>
        <dbReference type="ARBA" id="ARBA00022692"/>
    </source>
</evidence>
<comment type="subunit">
    <text evidence="3">Forms a membrane-associated complex with FtsE.</text>
</comment>
<dbReference type="AlphaFoldDB" id="A0A2Z6E966"/>
<feature type="domain" description="ABC3 transporter permease C-terminal" evidence="14">
    <location>
        <begin position="198"/>
        <end position="308"/>
    </location>
</feature>
<keyword evidence="10 12" id="KW-0472">Membrane</keyword>
<keyword evidence="17" id="KW-1185">Reference proteome</keyword>
<evidence type="ECO:0000256" key="7">
    <source>
        <dbReference type="ARBA" id="ARBA00022618"/>
    </source>
</evidence>
<sequence length="321" mass="34783">MNTPSAAEPTRTATARPRRFAAWREHHRWSAVASLRHLLRRPLGTLLTVTVMGLALALPLLFYLLLDNLDGLGRGLERNPALNVFLEAGQGNAQAEALARSWRERADVQAVTVKTPQQGLDELAAQQGFSGVLHALDEHNPLPYVLEVTPRQDLDAVAVAHLAEQLRGEHGVAQVQDGTLWRQRLDALLALGRRLTAVLALWLTLAAVLIVANSIRMDIAGRREEIRVLQLLGASPGFVRRPYLYAGAWYGGLAGVLAALLVAAVEAALAEPAARLALAYGGRLQLHGLPPWLLLAVPPAAALLGWLGARGVCAWQLRRSR</sequence>
<evidence type="ECO:0000256" key="12">
    <source>
        <dbReference type="PIRNR" id="PIRNR003097"/>
    </source>
</evidence>
<dbReference type="OrthoDB" id="9813411at2"/>
<evidence type="ECO:0000259" key="15">
    <source>
        <dbReference type="Pfam" id="PF18075"/>
    </source>
</evidence>
<dbReference type="NCBIfam" id="TIGR00439">
    <property type="entry name" value="FtsX_Gneg"/>
    <property type="match status" value="1"/>
</dbReference>
<dbReference type="Proteomes" id="UP000270530">
    <property type="component" value="Chromosome"/>
</dbReference>
<evidence type="ECO:0000256" key="1">
    <source>
        <dbReference type="ARBA" id="ARBA00004429"/>
    </source>
</evidence>
<evidence type="ECO:0000256" key="13">
    <source>
        <dbReference type="SAM" id="Phobius"/>
    </source>
</evidence>
<proteinExistence type="inferred from homology"/>
<reference evidence="17" key="1">
    <citation type="submission" date="2018-04" db="EMBL/GenBank/DDBJ databases">
        <authorList>
            <person name="Watanabe M."/>
            <person name="Kojima H."/>
        </authorList>
    </citation>
    <scope>NUCLEOTIDE SEQUENCE [LARGE SCALE GENOMIC DNA]</scope>
    <source>
        <strain evidence="17">Dysh456</strain>
    </source>
</reference>
<keyword evidence="7 12" id="KW-0132">Cell division</keyword>
<evidence type="ECO:0000256" key="9">
    <source>
        <dbReference type="ARBA" id="ARBA00022989"/>
    </source>
</evidence>
<keyword evidence="11 12" id="KW-0131">Cell cycle</keyword>
<evidence type="ECO:0000313" key="16">
    <source>
        <dbReference type="EMBL" id="BBD81249.1"/>
    </source>
</evidence>
<organism evidence="16 17">
    <name type="scientific">Aerosticca soli</name>
    <dbReference type="NCBI Taxonomy" id="2010829"/>
    <lineage>
        <taxon>Bacteria</taxon>
        <taxon>Pseudomonadati</taxon>
        <taxon>Pseudomonadota</taxon>
        <taxon>Gammaproteobacteria</taxon>
        <taxon>Lysobacterales</taxon>
        <taxon>Rhodanobacteraceae</taxon>
        <taxon>Aerosticca</taxon>
    </lineage>
</organism>
<dbReference type="GO" id="GO:0051301">
    <property type="term" value="P:cell division"/>
    <property type="evidence" value="ECO:0007669"/>
    <property type="project" value="UniProtKB-KW"/>
</dbReference>
<comment type="subcellular location">
    <subcellularLocation>
        <location evidence="1">Cell inner membrane</location>
        <topology evidence="1">Multi-pass membrane protein</topology>
    </subcellularLocation>
</comment>
<feature type="domain" description="FtsX extracellular" evidence="15">
    <location>
        <begin position="82"/>
        <end position="175"/>
    </location>
</feature>
<feature type="transmembrane region" description="Helical" evidence="13">
    <location>
        <begin position="195"/>
        <end position="215"/>
    </location>
</feature>
<dbReference type="InterPro" id="IPR004513">
    <property type="entry name" value="FtsX"/>
</dbReference>
<protein>
    <recommendedName>
        <fullName evidence="4 12">Cell division protein FtsX</fullName>
    </recommendedName>
</protein>
<dbReference type="InterPro" id="IPR003838">
    <property type="entry name" value="ABC3_permease_C"/>
</dbReference>
<dbReference type="PIRSF" id="PIRSF003097">
    <property type="entry name" value="FtsX"/>
    <property type="match status" value="1"/>
</dbReference>
<feature type="transmembrane region" description="Helical" evidence="13">
    <location>
        <begin position="43"/>
        <end position="66"/>
    </location>
</feature>
<evidence type="ECO:0000256" key="2">
    <source>
        <dbReference type="ARBA" id="ARBA00007379"/>
    </source>
</evidence>
<accession>A0A2Z6E966</accession>
<dbReference type="PANTHER" id="PTHR47755">
    <property type="entry name" value="CELL DIVISION PROTEIN FTSX"/>
    <property type="match status" value="1"/>
</dbReference>
<comment type="function">
    <text evidence="12">Part of the ABC transporter FtsEX involved in cellular division.</text>
</comment>
<keyword evidence="8 13" id="KW-0812">Transmembrane</keyword>
<dbReference type="GO" id="GO:0032153">
    <property type="term" value="C:cell division site"/>
    <property type="evidence" value="ECO:0007669"/>
    <property type="project" value="TreeGrafter"/>
</dbReference>
<dbReference type="InterPro" id="IPR047590">
    <property type="entry name" value="FtsX_proteobact-type"/>
</dbReference>